<accession>A0AAE9BXK4</accession>
<evidence type="ECO:0000313" key="1">
    <source>
        <dbReference type="EMBL" id="UBF22615.1"/>
    </source>
</evidence>
<reference evidence="1" key="1">
    <citation type="submission" date="2021-05" db="EMBL/GenBank/DDBJ databases">
        <title>Diversity, taxonomy and evolution of archaeal viruses of the class Caudoviricetes.</title>
        <authorList>
            <person name="Liu Y."/>
            <person name="Demina T.A."/>
            <person name="Roux S."/>
            <person name="Aiewsakun P."/>
            <person name="Kazlauskas D."/>
            <person name="Simmonds P."/>
            <person name="Prangishvili D."/>
            <person name="Oksanen H.M."/>
            <person name="Krupovic M."/>
        </authorList>
    </citation>
    <scope>NUCLEOTIDE SEQUENCE</scope>
    <source>
        <strain evidence="1">HRTV-25/14</strain>
    </source>
</reference>
<dbReference type="EMBL" id="MZ334521">
    <property type="protein sequence ID" value="UBF22615.1"/>
    <property type="molecule type" value="Genomic_DNA"/>
</dbReference>
<name>A0AAE9BXK4_9CAUD</name>
<dbReference type="Proteomes" id="UP000827232">
    <property type="component" value="Segment"/>
</dbReference>
<protein>
    <submittedName>
        <fullName evidence="1">Uncharacterized protein</fullName>
    </submittedName>
</protein>
<sequence>MANYSTLLETWGDTGQQYPSGYSVVEGEQPVDAWENFTKYNTIEDIKHLISLTNKRIETDKGASGSEPASPESSHLFHDTSAEALSFWDSTAGSWHRLLAADGDTLEGALNFNGKAAQNVGPLNMAATADLDGNDLVDGTTTIWDTSAGQIPLAALAANSVTVTAGSGLSGGGSASLGGSVTLNVSDGSGSGLDADTVDGFHADDLGVNIEENGTLSVSSSTGIDFTGHLNVIDDGDGTVTIDPSHNHDSRYDNYNYWTIEEGDGEQTNIHSGQKLEIYGGSQINTEITSTGGETRLQVNHDNTSSQGDLNTSGGTIIDTIYLDGNGHVTNMGTRNLDGRYYNEGQKVNDADKLDGNHASAFASSGHNHDGRYARLFDGVQAPVFASTSDVPTGITKGEVVFIDGDGLYVEDGV</sequence>
<keyword evidence="2" id="KW-1185">Reference proteome</keyword>
<evidence type="ECO:0000313" key="2">
    <source>
        <dbReference type="Proteomes" id="UP000827232"/>
    </source>
</evidence>
<gene>
    <name evidence="1" type="ORF">HRTV-25_gp34</name>
</gene>
<organism evidence="1 2">
    <name type="scientific">Halorubrum tailed virus 25</name>
    <dbReference type="NCBI Taxonomy" id="2878006"/>
    <lineage>
        <taxon>Viruses</taxon>
        <taxon>Duplodnaviria</taxon>
        <taxon>Heunggongvirae</taxon>
        <taxon>Uroviricota</taxon>
        <taxon>Caudoviricetes</taxon>
        <taxon>Thumleimavirales</taxon>
        <taxon>Hafunaviridae</taxon>
        <taxon>Laminvirus</taxon>
        <taxon>Laminvirus thailandense</taxon>
        <taxon>Laminvirus HRTV25</taxon>
    </lineage>
</organism>
<proteinExistence type="predicted"/>